<keyword evidence="3" id="KW-1185">Reference proteome</keyword>
<gene>
    <name evidence="2" type="ordered locus">Desti_3198</name>
</gene>
<proteinExistence type="predicted"/>
<accession>I4C8G8</accession>
<dbReference type="Pfam" id="PF00583">
    <property type="entry name" value="Acetyltransf_1"/>
    <property type="match status" value="1"/>
</dbReference>
<reference evidence="3" key="1">
    <citation type="submission" date="2012-06" db="EMBL/GenBank/DDBJ databases">
        <title>Complete sequence of chromosome of Desulfomonile tiedjei DSM 6799.</title>
        <authorList>
            <person name="Lucas S."/>
            <person name="Copeland A."/>
            <person name="Lapidus A."/>
            <person name="Glavina del Rio T."/>
            <person name="Dalin E."/>
            <person name="Tice H."/>
            <person name="Bruce D."/>
            <person name="Goodwin L."/>
            <person name="Pitluck S."/>
            <person name="Peters L."/>
            <person name="Ovchinnikova G."/>
            <person name="Zeytun A."/>
            <person name="Lu M."/>
            <person name="Kyrpides N."/>
            <person name="Mavromatis K."/>
            <person name="Ivanova N."/>
            <person name="Brettin T."/>
            <person name="Detter J.C."/>
            <person name="Han C."/>
            <person name="Larimer F."/>
            <person name="Land M."/>
            <person name="Hauser L."/>
            <person name="Markowitz V."/>
            <person name="Cheng J.-F."/>
            <person name="Hugenholtz P."/>
            <person name="Woyke T."/>
            <person name="Wu D."/>
            <person name="Spring S."/>
            <person name="Schroeder M."/>
            <person name="Brambilla E."/>
            <person name="Klenk H.-P."/>
            <person name="Eisen J.A."/>
        </authorList>
    </citation>
    <scope>NUCLEOTIDE SEQUENCE [LARGE SCALE GENOMIC DNA]</scope>
    <source>
        <strain evidence="3">ATCC 49306 / DSM 6799 / DCB-1</strain>
    </source>
</reference>
<dbReference type="Gene3D" id="3.40.630.30">
    <property type="match status" value="1"/>
</dbReference>
<dbReference type="PIRSF" id="PIRSF037663">
    <property type="entry name" value="Acetyltransf_GNAT_prd"/>
    <property type="match status" value="1"/>
</dbReference>
<dbReference type="GO" id="GO:0016747">
    <property type="term" value="F:acyltransferase activity, transferring groups other than amino-acyl groups"/>
    <property type="evidence" value="ECO:0007669"/>
    <property type="project" value="InterPro"/>
</dbReference>
<dbReference type="CDD" id="cd04301">
    <property type="entry name" value="NAT_SF"/>
    <property type="match status" value="1"/>
</dbReference>
<dbReference type="PROSITE" id="PS51186">
    <property type="entry name" value="GNAT"/>
    <property type="match status" value="1"/>
</dbReference>
<feature type="domain" description="N-acetyltransferase" evidence="1">
    <location>
        <begin position="18"/>
        <end position="162"/>
    </location>
</feature>
<dbReference type="eggNOG" id="COG0456">
    <property type="taxonomic scope" value="Bacteria"/>
</dbReference>
<dbReference type="RefSeq" id="WP_014810996.1">
    <property type="nucleotide sequence ID" value="NC_018025.1"/>
</dbReference>
<dbReference type="PANTHER" id="PTHR43072:SF36">
    <property type="entry name" value="RIBOSOMAL-PROTEIN-ALANINE ACETYLTRANSFERASE"/>
    <property type="match status" value="1"/>
</dbReference>
<evidence type="ECO:0000259" key="1">
    <source>
        <dbReference type="PROSITE" id="PS51186"/>
    </source>
</evidence>
<keyword evidence="2" id="KW-0808">Transferase</keyword>
<dbReference type="SUPFAM" id="SSF55729">
    <property type="entry name" value="Acyl-CoA N-acyltransferases (Nat)"/>
    <property type="match status" value="1"/>
</dbReference>
<dbReference type="PANTHER" id="PTHR43072">
    <property type="entry name" value="N-ACETYLTRANSFERASE"/>
    <property type="match status" value="1"/>
</dbReference>
<dbReference type="KEGG" id="dti:Desti_3198"/>
<organism evidence="2 3">
    <name type="scientific">Desulfomonile tiedjei (strain ATCC 49306 / DSM 6799 / DCB-1)</name>
    <dbReference type="NCBI Taxonomy" id="706587"/>
    <lineage>
        <taxon>Bacteria</taxon>
        <taxon>Pseudomonadati</taxon>
        <taxon>Thermodesulfobacteriota</taxon>
        <taxon>Desulfomonilia</taxon>
        <taxon>Desulfomonilales</taxon>
        <taxon>Desulfomonilaceae</taxon>
        <taxon>Desulfomonile</taxon>
    </lineage>
</organism>
<dbReference type="Proteomes" id="UP000006055">
    <property type="component" value="Chromosome"/>
</dbReference>
<evidence type="ECO:0000313" key="2">
    <source>
        <dbReference type="EMBL" id="AFM25859.1"/>
    </source>
</evidence>
<protein>
    <submittedName>
        <fullName evidence="2">Putative acetyltransferase, GNAT superfamily</fullName>
    </submittedName>
</protein>
<dbReference type="PATRIC" id="fig|706587.4.peg.3638"/>
<dbReference type="InterPro" id="IPR000182">
    <property type="entry name" value="GNAT_dom"/>
</dbReference>
<dbReference type="InterPro" id="IPR016181">
    <property type="entry name" value="Acyl_CoA_acyltransferase"/>
</dbReference>
<dbReference type="EMBL" id="CP003360">
    <property type="protein sequence ID" value="AFM25859.1"/>
    <property type="molecule type" value="Genomic_DNA"/>
</dbReference>
<dbReference type="HOGENOM" id="CLU_117563_0_0_7"/>
<dbReference type="AlphaFoldDB" id="I4C8G8"/>
<dbReference type="InterPro" id="IPR017255">
    <property type="entry name" value="AcTrfase_GNAT_prd"/>
</dbReference>
<evidence type="ECO:0000313" key="3">
    <source>
        <dbReference type="Proteomes" id="UP000006055"/>
    </source>
</evidence>
<sequence>METRTAIKGAHMNATANIEIRNGKPSDHQSIVSVMPDWWGGRDLSSSVLKIFFIHFADTTYVAEIGDDLIGFLVGFLSQSDKDVGYIHFMGVHPEYRRAGVGRRLYQRFYDGCAANDRPIVKSCTSPINKLSIAFHLRMGFEIEPGDGIVDGVPVTMDFLRANDPKVLFRKELRKK</sequence>
<name>I4C8G8_DESTA</name>
<dbReference type="STRING" id="706587.Desti_3198"/>